<dbReference type="GeneID" id="78391656"/>
<sequence length="104" mass="11979">MLANDYQNACMRTVTEEFTLANAGLGLAGECGETVDILKKYLYHGHDLDRDELIKELGDCSWYLAVIAKMCDIDLSEVFEKNIDKLMKRYPEGFSKERSIYRED</sequence>
<dbReference type="KEGG" id="mdv:C5Q96_05200"/>
<dbReference type="SUPFAM" id="SSF101386">
    <property type="entry name" value="all-alpha NTP pyrophosphatases"/>
    <property type="match status" value="1"/>
</dbReference>
<dbReference type="GO" id="GO:0016787">
    <property type="term" value="F:hydrolase activity"/>
    <property type="evidence" value="ECO:0007669"/>
    <property type="project" value="UniProtKB-KW"/>
</dbReference>
<feature type="domain" description="NTP pyrophosphohydrolase MazG-like" evidence="1">
    <location>
        <begin position="24"/>
        <end position="94"/>
    </location>
</feature>
<dbReference type="RefSeq" id="WP_106057347.1">
    <property type="nucleotide sequence ID" value="NZ_CP027228.1"/>
</dbReference>
<name>A0A2S0L4Y7_9FIRM</name>
<dbReference type="Pfam" id="PF03819">
    <property type="entry name" value="MazG"/>
    <property type="match status" value="1"/>
</dbReference>
<organism evidence="2 3">
    <name type="scientific">Mogibacterium diversum</name>
    <dbReference type="NCBI Taxonomy" id="114527"/>
    <lineage>
        <taxon>Bacteria</taxon>
        <taxon>Bacillati</taxon>
        <taxon>Bacillota</taxon>
        <taxon>Clostridia</taxon>
        <taxon>Peptostreptococcales</taxon>
        <taxon>Anaerovoracaceae</taxon>
        <taxon>Mogibacterium</taxon>
    </lineage>
</organism>
<dbReference type="InterPro" id="IPR011379">
    <property type="entry name" value="MazG-related_GP37"/>
</dbReference>
<dbReference type="Gene3D" id="1.10.287.1080">
    <property type="entry name" value="MazG-like"/>
    <property type="match status" value="1"/>
</dbReference>
<gene>
    <name evidence="2" type="ORF">C5Q96_05200</name>
</gene>
<dbReference type="PIRSF" id="PIRSF006639">
    <property type="entry name" value="UCP006639_pph"/>
    <property type="match status" value="1"/>
</dbReference>
<dbReference type="OrthoDB" id="350573at2"/>
<dbReference type="CDD" id="cd11541">
    <property type="entry name" value="NTP-PPase_u4"/>
    <property type="match status" value="1"/>
</dbReference>
<protein>
    <submittedName>
        <fullName evidence="2">Nucleotide pyrophosphohydrolase</fullName>
    </submittedName>
</protein>
<reference evidence="3" key="1">
    <citation type="submission" date="2018-02" db="EMBL/GenBank/DDBJ databases">
        <authorList>
            <person name="Holder M.E."/>
            <person name="Ajami N.J."/>
            <person name="Petrosino J.F."/>
        </authorList>
    </citation>
    <scope>NUCLEOTIDE SEQUENCE [LARGE SCALE GENOMIC DNA]</scope>
    <source>
        <strain evidence="3">CCUG 47132</strain>
    </source>
</reference>
<proteinExistence type="predicted"/>
<evidence type="ECO:0000259" key="1">
    <source>
        <dbReference type="Pfam" id="PF03819"/>
    </source>
</evidence>
<keyword evidence="3" id="KW-1185">Reference proteome</keyword>
<accession>A0A2S0L4Y7</accession>
<dbReference type="InterPro" id="IPR004518">
    <property type="entry name" value="MazG-like_dom"/>
</dbReference>
<evidence type="ECO:0000313" key="2">
    <source>
        <dbReference type="EMBL" id="AVM48274.1"/>
    </source>
</evidence>
<dbReference type="InterPro" id="IPR052555">
    <property type="entry name" value="dCTP_Pyrophosphatase"/>
</dbReference>
<dbReference type="PANTHER" id="PTHR46523:SF1">
    <property type="entry name" value="DCTP PYROPHOSPHATASE 1"/>
    <property type="match status" value="1"/>
</dbReference>
<dbReference type="Proteomes" id="UP000237883">
    <property type="component" value="Chromosome"/>
</dbReference>
<keyword evidence="2" id="KW-0378">Hydrolase</keyword>
<dbReference type="AlphaFoldDB" id="A0A2S0L4Y7"/>
<dbReference type="EMBL" id="CP027228">
    <property type="protein sequence ID" value="AVM48274.1"/>
    <property type="molecule type" value="Genomic_DNA"/>
</dbReference>
<dbReference type="PANTHER" id="PTHR46523">
    <property type="entry name" value="DCTP PYROPHOSPHATASE 1"/>
    <property type="match status" value="1"/>
</dbReference>
<evidence type="ECO:0000313" key="3">
    <source>
        <dbReference type="Proteomes" id="UP000237883"/>
    </source>
</evidence>